<keyword evidence="18" id="KW-1185">Reference proteome</keyword>
<comment type="subunit">
    <text evidence="12">Homodimer. The tRNA molecule binds across the dimer.</text>
</comment>
<evidence type="ECO:0000256" key="6">
    <source>
        <dbReference type="ARBA" id="ARBA00022741"/>
    </source>
</evidence>
<dbReference type="PANTHER" id="PTHR43697">
    <property type="entry name" value="SERYL-TRNA SYNTHETASE"/>
    <property type="match status" value="1"/>
</dbReference>
<feature type="binding site" evidence="13">
    <location>
        <position position="389"/>
    </location>
    <ligand>
        <name>L-serine</name>
        <dbReference type="ChEBI" id="CHEBI:33384"/>
    </ligand>
</feature>
<dbReference type="GO" id="GO:0004828">
    <property type="term" value="F:serine-tRNA ligase activity"/>
    <property type="evidence" value="ECO:0007669"/>
    <property type="project" value="UniProtKB-UniRule"/>
</dbReference>
<dbReference type="PROSITE" id="PS50862">
    <property type="entry name" value="AA_TRNA_LIGASE_II"/>
    <property type="match status" value="1"/>
</dbReference>
<comment type="similarity">
    <text evidence="3 12">Belongs to the class-II aminoacyl-tRNA synthetase family. Type-1 seryl-tRNA synthetase subfamily.</text>
</comment>
<evidence type="ECO:0000256" key="14">
    <source>
        <dbReference type="PIRSR" id="PIRSR001529-2"/>
    </source>
</evidence>
<dbReference type="PRINTS" id="PR00981">
    <property type="entry name" value="TRNASYNTHSER"/>
</dbReference>
<dbReference type="SUPFAM" id="SSF55681">
    <property type="entry name" value="Class II aaRS and biotin synthetases"/>
    <property type="match status" value="1"/>
</dbReference>
<evidence type="ECO:0000256" key="5">
    <source>
        <dbReference type="ARBA" id="ARBA00022598"/>
    </source>
</evidence>
<proteinExistence type="inferred from homology"/>
<feature type="binding site" evidence="13">
    <location>
        <position position="238"/>
    </location>
    <ligand>
        <name>L-serine</name>
        <dbReference type="ChEBI" id="CHEBI:33384"/>
    </ligand>
</feature>
<dbReference type="EMBL" id="JAEDAK010000014">
    <property type="protein sequence ID" value="MBH9578709.1"/>
    <property type="molecule type" value="Genomic_DNA"/>
</dbReference>
<comment type="function">
    <text evidence="12">Catalyzes the attachment of serine to tRNA(Ser). Is also able to aminoacylate tRNA(Sec) with serine, to form the misacylated tRNA L-seryl-tRNA(Sec), which will be further converted into selenocysteinyl-tRNA(Sec).</text>
</comment>
<dbReference type="Pfam" id="PF00587">
    <property type="entry name" value="tRNA-synt_2b"/>
    <property type="match status" value="1"/>
</dbReference>
<evidence type="ECO:0000256" key="8">
    <source>
        <dbReference type="ARBA" id="ARBA00022917"/>
    </source>
</evidence>
<keyword evidence="4 12" id="KW-0963">Cytoplasm</keyword>
<comment type="caution">
    <text evidence="17">The sequence shown here is derived from an EMBL/GenBank/DDBJ whole genome shotgun (WGS) entry which is preliminary data.</text>
</comment>
<accession>A0A931J352</accession>
<dbReference type="PIRSF" id="PIRSF001529">
    <property type="entry name" value="Ser-tRNA-synth_IIa"/>
    <property type="match status" value="1"/>
</dbReference>
<feature type="binding site" evidence="12 14">
    <location>
        <begin position="356"/>
        <end position="359"/>
    </location>
    <ligand>
        <name>ATP</name>
        <dbReference type="ChEBI" id="CHEBI:30616"/>
    </ligand>
</feature>
<evidence type="ECO:0000256" key="2">
    <source>
        <dbReference type="ARBA" id="ARBA00005045"/>
    </source>
</evidence>
<sequence>MLDITLLRRDLDAVVARLETRKNPQPYLDVALFQSLETERKHLQTRTEELQARRNSLSKAIGMAKGKGEDASALMAEVGGIGDELKQSAERLDALQHQMNALLMQLPNLPQQDVAVGSDETSNVEVRRWGSPRAFDFTPKDHADLGEPLGLDFETGTRLSGARFTFLRGQVARLHRALAAFMLDVQTQEHGYTECYTPYIVNREVLEGTGQLPKFKEDMFWVLRGGDEEAQEQYLISTSEISLTNSVREQVLKAEELPIKLTAHSPCFRSEAGSAGRDTRGLIRQHQFDKVEMVQIVHPEHSEAALQEMVGHAEAILQRLGLPYRVMQLCTGDMGFGAAKTYDLEVWLPAQNTYREISSCSNCEAFQARRMQTRFKNAQGKNELVHTLNGSGLAVGRTLVAVLENYQRADGSIEVPEALRPYMGGATELKA</sequence>
<feature type="binding site" evidence="12">
    <location>
        <begin position="238"/>
        <end position="240"/>
    </location>
    <ligand>
        <name>L-serine</name>
        <dbReference type="ChEBI" id="CHEBI:33384"/>
    </ligand>
</feature>
<feature type="binding site" evidence="12 13">
    <location>
        <position position="292"/>
    </location>
    <ligand>
        <name>L-serine</name>
        <dbReference type="ChEBI" id="CHEBI:33384"/>
    </ligand>
</feature>
<keyword evidence="6 12" id="KW-0547">Nucleotide-binding</keyword>
<evidence type="ECO:0000313" key="17">
    <source>
        <dbReference type="EMBL" id="MBH9578709.1"/>
    </source>
</evidence>
<comment type="domain">
    <text evidence="12">Consists of two distinct domains, a catalytic core and a N-terminal extension that is involved in tRNA binding.</text>
</comment>
<dbReference type="Gene3D" id="1.10.287.40">
    <property type="entry name" value="Serine-tRNA synthetase, tRNA binding domain"/>
    <property type="match status" value="1"/>
</dbReference>
<dbReference type="GO" id="GO:0005524">
    <property type="term" value="F:ATP binding"/>
    <property type="evidence" value="ECO:0007669"/>
    <property type="project" value="UniProtKB-UniRule"/>
</dbReference>
<protein>
    <recommendedName>
        <fullName evidence="12">Serine--tRNA ligase</fullName>
        <ecNumber evidence="12">6.1.1.11</ecNumber>
    </recommendedName>
    <alternativeName>
        <fullName evidence="12">Seryl-tRNA synthetase</fullName>
        <shortName evidence="12">SerRS</shortName>
    </alternativeName>
    <alternativeName>
        <fullName evidence="12">Seryl-tRNA(Ser/Sec) synthetase</fullName>
    </alternativeName>
</protein>
<comment type="pathway">
    <text evidence="2 12">Aminoacyl-tRNA biosynthesis; selenocysteinyl-tRNA(Sec) biosynthesis; L-seryl-tRNA(Sec) from L-serine and tRNA(Sec): step 1/1.</text>
</comment>
<organism evidence="17 18">
    <name type="scientific">Inhella proteolytica</name>
    <dbReference type="NCBI Taxonomy" id="2795029"/>
    <lineage>
        <taxon>Bacteria</taxon>
        <taxon>Pseudomonadati</taxon>
        <taxon>Pseudomonadota</taxon>
        <taxon>Betaproteobacteria</taxon>
        <taxon>Burkholderiales</taxon>
        <taxon>Sphaerotilaceae</taxon>
        <taxon>Inhella</taxon>
    </lineage>
</organism>
<feature type="binding site" evidence="12 14">
    <location>
        <begin position="269"/>
        <end position="271"/>
    </location>
    <ligand>
        <name>ATP</name>
        <dbReference type="ChEBI" id="CHEBI:30616"/>
    </ligand>
</feature>
<evidence type="ECO:0000313" key="18">
    <source>
        <dbReference type="Proteomes" id="UP000613266"/>
    </source>
</evidence>
<comment type="subcellular location">
    <subcellularLocation>
        <location evidence="1 12">Cytoplasm</location>
    </subcellularLocation>
</comment>
<keyword evidence="5 12" id="KW-0436">Ligase</keyword>
<dbReference type="InterPro" id="IPR042103">
    <property type="entry name" value="SerRS_1_N_sf"/>
</dbReference>
<dbReference type="HAMAP" id="MF_00176">
    <property type="entry name" value="Ser_tRNA_synth_type1"/>
    <property type="match status" value="1"/>
</dbReference>
<dbReference type="Proteomes" id="UP000613266">
    <property type="component" value="Unassembled WGS sequence"/>
</dbReference>
<dbReference type="InterPro" id="IPR002317">
    <property type="entry name" value="Ser-tRNA-ligase_type_1"/>
</dbReference>
<keyword evidence="9 12" id="KW-0030">Aminoacyl-tRNA synthetase</keyword>
<comment type="catalytic activity">
    <reaction evidence="10 12">
        <text>tRNA(Sec) + L-serine + ATP = L-seryl-tRNA(Sec) + AMP + diphosphate + H(+)</text>
        <dbReference type="Rhea" id="RHEA:42580"/>
        <dbReference type="Rhea" id="RHEA-COMP:9742"/>
        <dbReference type="Rhea" id="RHEA-COMP:10128"/>
        <dbReference type="ChEBI" id="CHEBI:15378"/>
        <dbReference type="ChEBI" id="CHEBI:30616"/>
        <dbReference type="ChEBI" id="CHEBI:33019"/>
        <dbReference type="ChEBI" id="CHEBI:33384"/>
        <dbReference type="ChEBI" id="CHEBI:78442"/>
        <dbReference type="ChEBI" id="CHEBI:78533"/>
        <dbReference type="ChEBI" id="CHEBI:456215"/>
        <dbReference type="EC" id="6.1.1.11"/>
    </reaction>
</comment>
<dbReference type="GO" id="GO:0006434">
    <property type="term" value="P:seryl-tRNA aminoacylation"/>
    <property type="evidence" value="ECO:0007669"/>
    <property type="project" value="UniProtKB-UniRule"/>
</dbReference>
<name>A0A931J352_9BURK</name>
<dbReference type="RefSeq" id="WP_198112478.1">
    <property type="nucleotide sequence ID" value="NZ_JAEDAK010000014.1"/>
</dbReference>
<dbReference type="InterPro" id="IPR015866">
    <property type="entry name" value="Ser-tRNA-synth_1_N"/>
</dbReference>
<dbReference type="GO" id="GO:0005737">
    <property type="term" value="C:cytoplasm"/>
    <property type="evidence" value="ECO:0007669"/>
    <property type="project" value="UniProtKB-SubCell"/>
</dbReference>
<comment type="caution">
    <text evidence="12">Lacks conserved residue(s) required for the propagation of feature annotation.</text>
</comment>
<dbReference type="InterPro" id="IPR006195">
    <property type="entry name" value="aa-tRNA-synth_II"/>
</dbReference>
<dbReference type="Pfam" id="PF02403">
    <property type="entry name" value="Seryl_tRNA_N"/>
    <property type="match status" value="1"/>
</dbReference>
<evidence type="ECO:0000256" key="1">
    <source>
        <dbReference type="ARBA" id="ARBA00004496"/>
    </source>
</evidence>
<keyword evidence="8 12" id="KW-0648">Protein biosynthesis</keyword>
<feature type="domain" description="Aminoacyl-transfer RNA synthetases class-II family profile" evidence="16">
    <location>
        <begin position="141"/>
        <end position="416"/>
    </location>
</feature>
<dbReference type="CDD" id="cd00770">
    <property type="entry name" value="SerRS_core"/>
    <property type="match status" value="1"/>
</dbReference>
<evidence type="ECO:0000256" key="10">
    <source>
        <dbReference type="ARBA" id="ARBA00047929"/>
    </source>
</evidence>
<keyword evidence="15" id="KW-0175">Coiled coil</keyword>
<evidence type="ECO:0000256" key="9">
    <source>
        <dbReference type="ARBA" id="ARBA00023146"/>
    </source>
</evidence>
<feature type="coiled-coil region" evidence="15">
    <location>
        <begin position="33"/>
        <end position="60"/>
    </location>
</feature>
<evidence type="ECO:0000259" key="16">
    <source>
        <dbReference type="PROSITE" id="PS50862"/>
    </source>
</evidence>
<dbReference type="SUPFAM" id="SSF46589">
    <property type="entry name" value="tRNA-binding arm"/>
    <property type="match status" value="1"/>
</dbReference>
<evidence type="ECO:0000256" key="13">
    <source>
        <dbReference type="PIRSR" id="PIRSR001529-1"/>
    </source>
</evidence>
<dbReference type="AlphaFoldDB" id="A0A931J352"/>
<comment type="catalytic activity">
    <reaction evidence="11 12">
        <text>tRNA(Ser) + L-serine + ATP = L-seryl-tRNA(Ser) + AMP + diphosphate + H(+)</text>
        <dbReference type="Rhea" id="RHEA:12292"/>
        <dbReference type="Rhea" id="RHEA-COMP:9669"/>
        <dbReference type="Rhea" id="RHEA-COMP:9703"/>
        <dbReference type="ChEBI" id="CHEBI:15378"/>
        <dbReference type="ChEBI" id="CHEBI:30616"/>
        <dbReference type="ChEBI" id="CHEBI:33019"/>
        <dbReference type="ChEBI" id="CHEBI:33384"/>
        <dbReference type="ChEBI" id="CHEBI:78442"/>
        <dbReference type="ChEBI" id="CHEBI:78533"/>
        <dbReference type="ChEBI" id="CHEBI:456215"/>
        <dbReference type="EC" id="6.1.1.11"/>
    </reaction>
</comment>
<keyword evidence="7 12" id="KW-0067">ATP-binding</keyword>
<feature type="binding site" evidence="12">
    <location>
        <position position="391"/>
    </location>
    <ligand>
        <name>L-serine</name>
        <dbReference type="ChEBI" id="CHEBI:33384"/>
    </ligand>
</feature>
<feature type="binding site" evidence="13">
    <location>
        <position position="269"/>
    </location>
    <ligand>
        <name>L-serine</name>
        <dbReference type="ChEBI" id="CHEBI:33384"/>
    </ligand>
</feature>
<dbReference type="NCBIfam" id="TIGR00414">
    <property type="entry name" value="serS"/>
    <property type="match status" value="1"/>
</dbReference>
<evidence type="ECO:0000256" key="12">
    <source>
        <dbReference type="HAMAP-Rule" id="MF_00176"/>
    </source>
</evidence>
<dbReference type="Gene3D" id="3.30.930.10">
    <property type="entry name" value="Bira Bifunctional Protein, Domain 2"/>
    <property type="match status" value="1"/>
</dbReference>
<dbReference type="PANTHER" id="PTHR43697:SF1">
    <property type="entry name" value="SERINE--TRNA LIGASE"/>
    <property type="match status" value="1"/>
</dbReference>
<evidence type="ECO:0000256" key="3">
    <source>
        <dbReference type="ARBA" id="ARBA00010728"/>
    </source>
</evidence>
<evidence type="ECO:0000256" key="4">
    <source>
        <dbReference type="ARBA" id="ARBA00022490"/>
    </source>
</evidence>
<evidence type="ECO:0000256" key="7">
    <source>
        <dbReference type="ARBA" id="ARBA00022840"/>
    </source>
</evidence>
<dbReference type="InterPro" id="IPR002314">
    <property type="entry name" value="aa-tRNA-synt_IIb"/>
</dbReference>
<evidence type="ECO:0000256" key="15">
    <source>
        <dbReference type="SAM" id="Coils"/>
    </source>
</evidence>
<dbReference type="InterPro" id="IPR010978">
    <property type="entry name" value="tRNA-bd_arm"/>
</dbReference>
<dbReference type="EC" id="6.1.1.11" evidence="12"/>
<evidence type="ECO:0000256" key="11">
    <source>
        <dbReference type="ARBA" id="ARBA00048823"/>
    </source>
</evidence>
<dbReference type="InterPro" id="IPR033729">
    <property type="entry name" value="SerRS_core"/>
</dbReference>
<gene>
    <name evidence="12 17" type="primary">serS</name>
    <name evidence="17" type="ORF">I7X39_17595</name>
</gene>
<reference evidence="17" key="1">
    <citation type="submission" date="2020-12" db="EMBL/GenBank/DDBJ databases">
        <title>The genome sequence of Inhella sp. 1Y17.</title>
        <authorList>
            <person name="Liu Y."/>
        </authorList>
    </citation>
    <scope>NUCLEOTIDE SEQUENCE</scope>
    <source>
        <strain evidence="17">1Y17</strain>
    </source>
</reference>
<dbReference type="InterPro" id="IPR045864">
    <property type="entry name" value="aa-tRNA-synth_II/BPL/LPL"/>
</dbReference>
<dbReference type="GO" id="GO:0016260">
    <property type="term" value="P:selenocysteine biosynthetic process"/>
    <property type="evidence" value="ECO:0007669"/>
    <property type="project" value="UniProtKB-UniRule"/>
</dbReference>